<name>A0A5P6P7B5_9BRAD</name>
<dbReference type="OrthoDB" id="250695at2"/>
<evidence type="ECO:0000313" key="1">
    <source>
        <dbReference type="EMBL" id="QFI73874.1"/>
    </source>
</evidence>
<gene>
    <name evidence="1" type="ORF">F8237_16525</name>
</gene>
<evidence type="ECO:0000313" key="2">
    <source>
        <dbReference type="Proteomes" id="UP000325641"/>
    </source>
</evidence>
<dbReference type="EMBL" id="CP044543">
    <property type="protein sequence ID" value="QFI73874.1"/>
    <property type="molecule type" value="Genomic_DNA"/>
</dbReference>
<organism evidence="1 2">
    <name type="scientific">Bradyrhizobium betae</name>
    <dbReference type="NCBI Taxonomy" id="244734"/>
    <lineage>
        <taxon>Bacteria</taxon>
        <taxon>Pseudomonadati</taxon>
        <taxon>Pseudomonadota</taxon>
        <taxon>Alphaproteobacteria</taxon>
        <taxon>Hyphomicrobiales</taxon>
        <taxon>Nitrobacteraceae</taxon>
        <taxon>Bradyrhizobium</taxon>
    </lineage>
</organism>
<dbReference type="RefSeq" id="WP_151646251.1">
    <property type="nucleotide sequence ID" value="NZ_CP044543.1"/>
</dbReference>
<protein>
    <submittedName>
        <fullName evidence="1">Uncharacterized protein</fullName>
    </submittedName>
</protein>
<dbReference type="KEGG" id="bbet:F8237_16525"/>
<dbReference type="AlphaFoldDB" id="A0A5P6P7B5"/>
<dbReference type="Proteomes" id="UP000325641">
    <property type="component" value="Chromosome"/>
</dbReference>
<sequence>MATAKKRINSTGRKRIQRERVDIRIANAEDGAPQAATARFDLQGLGFPDQSGIVLEAYQGSFGMRFNCGTVGTPNIPAVLHLNELDRDTTTLFRLKVVEAGGGGKLLGSADRIRSAGNDNEEGKRSIFPIRESDLGDEVWRVEIDDSGPWLLLNYRVPGFKHRLLENPFLRGAILPAALRVVLERLVVDNTPDDDDEEDWRGMWLRYLRESFGIDDELSEIGDEDRASWVEATIRKFCEAHGFVQAIRTMVEGGA</sequence>
<proteinExistence type="predicted"/>
<reference evidence="2" key="1">
    <citation type="submission" date="2019-10" db="EMBL/GenBank/DDBJ databases">
        <title>Complete Genome Sequence of Bradyrhizobium betae type strain PL7HG1T.</title>
        <authorList>
            <person name="Bromfield E.S.P."/>
            <person name="Cloutier S."/>
        </authorList>
    </citation>
    <scope>NUCLEOTIDE SEQUENCE [LARGE SCALE GENOMIC DNA]</scope>
    <source>
        <strain evidence="2">PL7HG1</strain>
    </source>
</reference>
<accession>A0A5P6P7B5</accession>